<dbReference type="Proteomes" id="UP001366085">
    <property type="component" value="Unassembled WGS sequence"/>
</dbReference>
<accession>A0ABU8LLX6</accession>
<dbReference type="PANTHER" id="PTHR10151">
    <property type="entry name" value="ECTONUCLEOTIDE PYROPHOSPHATASE/PHOSPHODIESTERASE"/>
    <property type="match status" value="1"/>
</dbReference>
<evidence type="ECO:0000313" key="2">
    <source>
        <dbReference type="Proteomes" id="UP001366085"/>
    </source>
</evidence>
<dbReference type="EMBL" id="JBBDGN010000011">
    <property type="protein sequence ID" value="MEJ1092331.1"/>
    <property type="molecule type" value="Genomic_DNA"/>
</dbReference>
<proteinExistence type="predicted"/>
<gene>
    <name evidence="1" type="ORF">WDU93_11610</name>
</gene>
<keyword evidence="2" id="KW-1185">Reference proteome</keyword>
<dbReference type="Gene3D" id="3.40.720.10">
    <property type="entry name" value="Alkaline Phosphatase, subunit A"/>
    <property type="match status" value="1"/>
</dbReference>
<dbReference type="InterPro" id="IPR002591">
    <property type="entry name" value="Phosphodiest/P_Trfase"/>
</dbReference>
<organism evidence="1 2">
    <name type="scientific">Microbacterium istanbulense</name>
    <dbReference type="NCBI Taxonomy" id="3122049"/>
    <lineage>
        <taxon>Bacteria</taxon>
        <taxon>Bacillati</taxon>
        <taxon>Actinomycetota</taxon>
        <taxon>Actinomycetes</taxon>
        <taxon>Micrococcales</taxon>
        <taxon>Microbacteriaceae</taxon>
        <taxon>Microbacterium</taxon>
    </lineage>
</organism>
<reference evidence="1 2" key="1">
    <citation type="submission" date="2024-02" db="EMBL/GenBank/DDBJ databases">
        <authorList>
            <person name="Saticioglu I.B."/>
        </authorList>
    </citation>
    <scope>NUCLEOTIDE SEQUENCE [LARGE SCALE GENOMIC DNA]</scope>
    <source>
        <strain evidence="1 2">Mu-43</strain>
    </source>
</reference>
<dbReference type="Pfam" id="PF01663">
    <property type="entry name" value="Phosphodiest"/>
    <property type="match status" value="1"/>
</dbReference>
<dbReference type="RefSeq" id="WP_337320766.1">
    <property type="nucleotide sequence ID" value="NZ_JBBDGN010000011.1"/>
</dbReference>
<comment type="caution">
    <text evidence="1">The sequence shown here is derived from an EMBL/GenBank/DDBJ whole genome shotgun (WGS) entry which is preliminary data.</text>
</comment>
<protein>
    <submittedName>
        <fullName evidence="1">Nucleotide pyrophosphatase/phosphodiesterase family protein</fullName>
    </submittedName>
</protein>
<dbReference type="InterPro" id="IPR017850">
    <property type="entry name" value="Alkaline_phosphatase_core_sf"/>
</dbReference>
<dbReference type="PANTHER" id="PTHR10151:SF120">
    <property type="entry name" value="BIS(5'-ADENOSYL)-TRIPHOSPHATASE"/>
    <property type="match status" value="1"/>
</dbReference>
<sequence length="375" mass="39547">MPLMLPSTPAASRSITGVAPELLAAVRGESTWFPAVRSAVLVVVDGLGAIPLRAHAGHARTLTAGMGKKDVAAAVFPTTTASALTSLVTGVHPGEHGLVGYEVRDPARDRLVNQLSGWERAHIDPETWQTAPTIFEQATSAGIPSFAVGMPGYVNTGFSVATLRGADFRGGRNAVDRVQVAWELADANPGAIVYCYLPEVDKAGHAHGVDSAEWVAALEDVDAALSRRLPEGVGALITADHGMVDVPAHRQLVLDPDEGWHDGVRLIGGEPRMLHVYLEADASTEAVVERWRRDLTGFAEAASRDEAIAAGLFGPIVTDAAASRIGDLIVIARSNHAIYDGAAADQRSRGMVGQHGALTDEEWRVPLIRHGAFAG</sequence>
<dbReference type="SUPFAM" id="SSF53649">
    <property type="entry name" value="Alkaline phosphatase-like"/>
    <property type="match status" value="1"/>
</dbReference>
<name>A0ABU8LLX6_9MICO</name>
<evidence type="ECO:0000313" key="1">
    <source>
        <dbReference type="EMBL" id="MEJ1092331.1"/>
    </source>
</evidence>